<dbReference type="AlphaFoldDB" id="A0A9P0P5J8"/>
<keyword evidence="2" id="KW-1185">Reference proteome</keyword>
<name>A0A9P0P5J8_ACAOB</name>
<protein>
    <submittedName>
        <fullName evidence="1">Uncharacterized protein</fullName>
    </submittedName>
</protein>
<proteinExistence type="predicted"/>
<comment type="caution">
    <text evidence="1">The sequence shown here is derived from an EMBL/GenBank/DDBJ whole genome shotgun (WGS) entry which is preliminary data.</text>
</comment>
<reference evidence="1" key="1">
    <citation type="submission" date="2022-03" db="EMBL/GenBank/DDBJ databases">
        <authorList>
            <person name="Sayadi A."/>
        </authorList>
    </citation>
    <scope>NUCLEOTIDE SEQUENCE</scope>
</reference>
<sequence>MRDDEHSGGSVEVPTPETIEQIHDMVLADRRLKVREIVKAIGVSHGSMVSIMKDHLGMRKLSTRCGDLAHLKCRLSKAVVWHKRFVTYLRKRTPARRKPEATIT</sequence>
<gene>
    <name evidence="1" type="ORF">ACAOBT_LOCUS6753</name>
</gene>
<dbReference type="Proteomes" id="UP001152888">
    <property type="component" value="Unassembled WGS sequence"/>
</dbReference>
<evidence type="ECO:0000313" key="2">
    <source>
        <dbReference type="Proteomes" id="UP001152888"/>
    </source>
</evidence>
<dbReference type="OrthoDB" id="8189655at2759"/>
<accession>A0A9P0P5J8</accession>
<evidence type="ECO:0000313" key="1">
    <source>
        <dbReference type="EMBL" id="CAH1966274.1"/>
    </source>
</evidence>
<organism evidence="1 2">
    <name type="scientific">Acanthoscelides obtectus</name>
    <name type="common">Bean weevil</name>
    <name type="synonym">Bruchus obtectus</name>
    <dbReference type="NCBI Taxonomy" id="200917"/>
    <lineage>
        <taxon>Eukaryota</taxon>
        <taxon>Metazoa</taxon>
        <taxon>Ecdysozoa</taxon>
        <taxon>Arthropoda</taxon>
        <taxon>Hexapoda</taxon>
        <taxon>Insecta</taxon>
        <taxon>Pterygota</taxon>
        <taxon>Neoptera</taxon>
        <taxon>Endopterygota</taxon>
        <taxon>Coleoptera</taxon>
        <taxon>Polyphaga</taxon>
        <taxon>Cucujiformia</taxon>
        <taxon>Chrysomeloidea</taxon>
        <taxon>Chrysomelidae</taxon>
        <taxon>Bruchinae</taxon>
        <taxon>Bruchini</taxon>
        <taxon>Acanthoscelides</taxon>
    </lineage>
</organism>
<dbReference type="EMBL" id="CAKOFQ010006732">
    <property type="protein sequence ID" value="CAH1966274.1"/>
    <property type="molecule type" value="Genomic_DNA"/>
</dbReference>